<feature type="region of interest" description="Disordered" evidence="1">
    <location>
        <begin position="20"/>
        <end position="94"/>
    </location>
</feature>
<reference evidence="2" key="1">
    <citation type="journal article" date="2014" name="Front. Microbiol.">
        <title>High frequency of phylogenetically diverse reductive dehalogenase-homologous genes in deep subseafloor sedimentary metagenomes.</title>
        <authorList>
            <person name="Kawai M."/>
            <person name="Futagami T."/>
            <person name="Toyoda A."/>
            <person name="Takaki Y."/>
            <person name="Nishi S."/>
            <person name="Hori S."/>
            <person name="Arai W."/>
            <person name="Tsubouchi T."/>
            <person name="Morono Y."/>
            <person name="Uchiyama I."/>
            <person name="Ito T."/>
            <person name="Fujiyama A."/>
            <person name="Inagaki F."/>
            <person name="Takami H."/>
        </authorList>
    </citation>
    <scope>NUCLEOTIDE SEQUENCE</scope>
    <source>
        <strain evidence="2">Expedition CK06-06</strain>
    </source>
</reference>
<evidence type="ECO:0000313" key="2">
    <source>
        <dbReference type="EMBL" id="GAF88056.1"/>
    </source>
</evidence>
<feature type="compositionally biased region" description="Low complexity" evidence="1">
    <location>
        <begin position="33"/>
        <end position="45"/>
    </location>
</feature>
<name>X0TLC4_9ZZZZ</name>
<sequence length="117" mass="11801">MTPKIDIPLPAAAACGTDTQRCGLGRPPPAPAARPIAASPAALRPPSRETVPSSRQVSPAGPLPSSADSTSAPQAIVRAPDPAPHAPPTDVCPANRIVRDLRPRARVLTLASGKGGV</sequence>
<dbReference type="EMBL" id="BARS01015214">
    <property type="protein sequence ID" value="GAF88056.1"/>
    <property type="molecule type" value="Genomic_DNA"/>
</dbReference>
<dbReference type="AlphaFoldDB" id="X0TLC4"/>
<comment type="caution">
    <text evidence="2">The sequence shown here is derived from an EMBL/GenBank/DDBJ whole genome shotgun (WGS) entry which is preliminary data.</text>
</comment>
<gene>
    <name evidence="2" type="ORF">S01H1_25227</name>
</gene>
<organism evidence="2">
    <name type="scientific">marine sediment metagenome</name>
    <dbReference type="NCBI Taxonomy" id="412755"/>
    <lineage>
        <taxon>unclassified sequences</taxon>
        <taxon>metagenomes</taxon>
        <taxon>ecological metagenomes</taxon>
    </lineage>
</organism>
<evidence type="ECO:0000256" key="1">
    <source>
        <dbReference type="SAM" id="MobiDB-lite"/>
    </source>
</evidence>
<accession>X0TLC4</accession>
<feature type="non-terminal residue" evidence="2">
    <location>
        <position position="117"/>
    </location>
</feature>
<protein>
    <submittedName>
        <fullName evidence="2">Uncharacterized protein</fullName>
    </submittedName>
</protein>
<proteinExistence type="predicted"/>